<sequence>MLSRVAENLYWSARYLERADNLSRVVMINNLLLMDLPKGVSTGWEPLLDIVGVKKGFYEHYKTPNEQNVIKYLITDERNTSSLASSIANARNNLRSVREVLPRHTWQLVNSLYLYIQEHQKDALSKRARFAFFEHVSDSILTIFGALDATMSHNVGFTFLRFGMYVERADMTSRILDVRSATLIEEDDEKPFENIQWVSVLRSMSAYQMYRQSMGVKVKRRHVVEFILQDRYFPRSIAFCLSKLLMLGQDFTMSKDLERRLLYSIDSIQAQDVDILKGKALHDFIDSLQVNLAEVHALLCDQFFTLPRETETTLIQMSTSVAN</sequence>
<dbReference type="PANTHER" id="PTHR34595:SF7">
    <property type="entry name" value="SLL1039 PROTEIN"/>
    <property type="match status" value="1"/>
</dbReference>
<evidence type="ECO:0000313" key="3">
    <source>
        <dbReference type="Proteomes" id="UP001165413"/>
    </source>
</evidence>
<gene>
    <name evidence="2" type="ORF">NLF92_12170</name>
</gene>
<dbReference type="InterPro" id="IPR051680">
    <property type="entry name" value="ATP-dep_Glu-Cys_Ligase-2"/>
</dbReference>
<proteinExistence type="predicted"/>
<dbReference type="Pfam" id="PF04168">
    <property type="entry name" value="Alpha-E"/>
    <property type="match status" value="1"/>
</dbReference>
<evidence type="ECO:0000313" key="2">
    <source>
        <dbReference type="EMBL" id="MCP3429693.1"/>
    </source>
</evidence>
<dbReference type="AlphaFoldDB" id="A0AA41X467"/>
<comment type="caution">
    <text evidence="2">The sequence shown here is derived from an EMBL/GenBank/DDBJ whole genome shotgun (WGS) entry which is preliminary data.</text>
</comment>
<evidence type="ECO:0000259" key="1">
    <source>
        <dbReference type="Pfam" id="PF04168"/>
    </source>
</evidence>
<dbReference type="Proteomes" id="UP001165413">
    <property type="component" value="Unassembled WGS sequence"/>
</dbReference>
<name>A0AA41X467_9ALTE</name>
<reference evidence="2" key="1">
    <citation type="submission" date="2022-07" db="EMBL/GenBank/DDBJ databases">
        <title>Characterization of the Novel Bacterium Alteromonas immobilis LMIT006 and Alteromonas gregis LMIT007.</title>
        <authorList>
            <person name="Lin X."/>
        </authorList>
    </citation>
    <scope>NUCLEOTIDE SEQUENCE</scope>
    <source>
        <strain evidence="2">LMIT007</strain>
    </source>
</reference>
<feature type="domain" description="DUF403" evidence="1">
    <location>
        <begin position="1"/>
        <end position="304"/>
    </location>
</feature>
<dbReference type="PANTHER" id="PTHR34595">
    <property type="entry name" value="BLR5612 PROTEIN"/>
    <property type="match status" value="1"/>
</dbReference>
<organism evidence="2 3">
    <name type="scientific">Opacimonas viscosa</name>
    <dbReference type="NCBI Taxonomy" id="2961944"/>
    <lineage>
        <taxon>Bacteria</taxon>
        <taxon>Pseudomonadati</taxon>
        <taxon>Pseudomonadota</taxon>
        <taxon>Gammaproteobacteria</taxon>
        <taxon>Alteromonadales</taxon>
        <taxon>Alteromonadaceae</taxon>
        <taxon>Opacimonas</taxon>
    </lineage>
</organism>
<dbReference type="RefSeq" id="WP_254102348.1">
    <property type="nucleotide sequence ID" value="NZ_JANATA010000030.1"/>
</dbReference>
<accession>A0AA41X467</accession>
<dbReference type="EMBL" id="JANATA010000030">
    <property type="protein sequence ID" value="MCP3429693.1"/>
    <property type="molecule type" value="Genomic_DNA"/>
</dbReference>
<dbReference type="InterPro" id="IPR007296">
    <property type="entry name" value="DUF403"/>
</dbReference>
<keyword evidence="3" id="KW-1185">Reference proteome</keyword>
<protein>
    <submittedName>
        <fullName evidence="2">Alpha-E domain-containing protein</fullName>
    </submittedName>
</protein>